<protein>
    <submittedName>
        <fullName evidence="3">Glycosyltransferase</fullName>
        <ecNumber evidence="3">2.4.-.-</ecNumber>
    </submittedName>
</protein>
<dbReference type="PANTHER" id="PTHR43179">
    <property type="entry name" value="RHAMNOSYLTRANSFERASE WBBL"/>
    <property type="match status" value="1"/>
</dbReference>
<dbReference type="SUPFAM" id="SSF53335">
    <property type="entry name" value="S-adenosyl-L-methionine-dependent methyltransferases"/>
    <property type="match status" value="1"/>
</dbReference>
<feature type="domain" description="Glycosyltransferase 2-like" evidence="1">
    <location>
        <begin position="527"/>
        <end position="639"/>
    </location>
</feature>
<feature type="domain" description="Methyltransferase type 11" evidence="2">
    <location>
        <begin position="48"/>
        <end position="108"/>
    </location>
</feature>
<dbReference type="GO" id="GO:0016757">
    <property type="term" value="F:glycosyltransferase activity"/>
    <property type="evidence" value="ECO:0007669"/>
    <property type="project" value="UniProtKB-KW"/>
</dbReference>
<dbReference type="InterPro" id="IPR029063">
    <property type="entry name" value="SAM-dependent_MTases_sf"/>
</dbReference>
<dbReference type="EC" id="2.4.-.-" evidence="3"/>
<dbReference type="SUPFAM" id="SSF53448">
    <property type="entry name" value="Nucleotide-diphospho-sugar transferases"/>
    <property type="match status" value="3"/>
</dbReference>
<evidence type="ECO:0000313" key="4">
    <source>
        <dbReference type="Proteomes" id="UP001302494"/>
    </source>
</evidence>
<dbReference type="RefSeq" id="WP_312746826.1">
    <property type="nucleotide sequence ID" value="NZ_CP116968.1"/>
</dbReference>
<dbReference type="Gene3D" id="3.90.550.10">
    <property type="entry name" value="Spore Coat Polysaccharide Biosynthesis Protein SpsA, Chain A"/>
    <property type="match status" value="3"/>
</dbReference>
<dbReference type="GO" id="GO:0008757">
    <property type="term" value="F:S-adenosylmethionine-dependent methyltransferase activity"/>
    <property type="evidence" value="ECO:0007669"/>
    <property type="project" value="InterPro"/>
</dbReference>
<dbReference type="Gene3D" id="3.40.50.150">
    <property type="entry name" value="Vaccinia Virus protein VP39"/>
    <property type="match status" value="1"/>
</dbReference>
<dbReference type="Proteomes" id="UP001302494">
    <property type="component" value="Chromosome"/>
</dbReference>
<keyword evidence="3" id="KW-0808">Transferase</keyword>
<dbReference type="InterPro" id="IPR001173">
    <property type="entry name" value="Glyco_trans_2-like"/>
</dbReference>
<evidence type="ECO:0000313" key="3">
    <source>
        <dbReference type="EMBL" id="WNM62837.1"/>
    </source>
</evidence>
<dbReference type="PANTHER" id="PTHR43179:SF7">
    <property type="entry name" value="RHAMNOSYLTRANSFERASE WBBL"/>
    <property type="match status" value="1"/>
</dbReference>
<name>A0AA96GKT3_9BACT</name>
<keyword evidence="4" id="KW-1185">Reference proteome</keyword>
<dbReference type="InterPro" id="IPR013216">
    <property type="entry name" value="Methyltransf_11"/>
</dbReference>
<dbReference type="Pfam" id="PF08241">
    <property type="entry name" value="Methyltransf_11"/>
    <property type="match status" value="1"/>
</dbReference>
<feature type="domain" description="Glycosyltransferase 2-like" evidence="1">
    <location>
        <begin position="272"/>
        <end position="388"/>
    </location>
</feature>
<dbReference type="Gene3D" id="1.25.40.10">
    <property type="entry name" value="Tetratricopeptide repeat domain"/>
    <property type="match status" value="1"/>
</dbReference>
<dbReference type="InterPro" id="IPR029044">
    <property type="entry name" value="Nucleotide-diphossugar_trans"/>
</dbReference>
<accession>A0AA96GKT3</accession>
<evidence type="ECO:0000259" key="2">
    <source>
        <dbReference type="Pfam" id="PF08241"/>
    </source>
</evidence>
<dbReference type="SUPFAM" id="SSF48452">
    <property type="entry name" value="TPR-like"/>
    <property type="match status" value="1"/>
</dbReference>
<dbReference type="Pfam" id="PF00535">
    <property type="entry name" value="Glycos_transf_2"/>
    <property type="match status" value="3"/>
</dbReference>
<dbReference type="InterPro" id="IPR011990">
    <property type="entry name" value="TPR-like_helical_dom_sf"/>
</dbReference>
<dbReference type="CDD" id="cd04186">
    <property type="entry name" value="GT_2_like_c"/>
    <property type="match status" value="1"/>
</dbReference>
<organism evidence="3 4">
    <name type="scientific">Candidatus Nitrospira neomarina</name>
    <dbReference type="NCBI Taxonomy" id="3020899"/>
    <lineage>
        <taxon>Bacteria</taxon>
        <taxon>Pseudomonadati</taxon>
        <taxon>Nitrospirota</taxon>
        <taxon>Nitrospiria</taxon>
        <taxon>Nitrospirales</taxon>
        <taxon>Nitrospiraceae</taxon>
        <taxon>Nitrospira</taxon>
    </lineage>
</organism>
<dbReference type="EMBL" id="CP116968">
    <property type="protein sequence ID" value="WNM62837.1"/>
    <property type="molecule type" value="Genomic_DNA"/>
</dbReference>
<sequence>MHTFPESSLAHKWLDGLSGLEIGASTHNPYGLKTRNVGLGGDGYDQEQLSLAGEVAPIDICAEASAIPLSSETEDFILASHVIEHCPDVIKTLLEWYRIVKPDGYLFLVVPHRDAAPSDRGKPLTEWEHVVQDYMRHATPESEPEGKSFLYCHYHVFSPSSMKNFISRIFGCRLALMEEQDPDDKVGNGFSLVYRKTKSIQQAFPWGFQGGGYSINVSRPADFYQNKKEEEMIPLMKPRQVTLSCSQKGEFPVEDLGRSQEKMGKFKGMLVSVIVAAYNSERFMRGLLENLEAQTIADQMEIIIVETGSETQEIDIVREFQQRFANITYVRTSERISAVAATNQGVRMAKGIYITLLPTDDRLRCDALEVMARELEQHPESGTVYADVFMTQFENQTFHRFIRGGYSIRFDFSPDMMLTGYPMGPLFMWRKKVHEDVGLFDEKFLCAADYDFHCRVARKYPMRHISEFLGLYLQNPKGVVNSNPQISQAEFRAIIQANRSYFPAPIQKPLTILQYEKPVFPGQYVNIGMVTFNRLEFTKQAIAALFQHTCFPHVITVVDNGSTDGTPQYLQTLLNQGFITNLILLPDNVGIAKASNLAWSQEPEAEYYLKLDNDIVIQKPGWLSRMVEVIDRIPELGAIAYNFEQESYPVREIRGLSVRPKIGNLNGACTLIPKRTHQTLGFWCEDYGLYGEEDADYGMRIHLQGLQNAYMEDDKVGLHLPAGRAAHIDAQTFKATDGIEEETHAEYRAFKDEWRRRNVQDIAKKNWEDYQTGVKSLFCSSPFVKGFHKDRDQPEGSDVLTRRRIQTDEIPKEAMLERPRDSSPKRWRTVSVIASDYICGRIRLLQPLLAGEGIWEKGSIVADANIYLNDTIFPPMGLGQVWAIQRNCRLSEETLKEAQNQGTRIVYDCDDLLWKIPLDNPNHGYFTPEYLQRMFGLMYTADCVTVSTEPIQTDLKQRGIESTVLLNCLLRQEWEDFNPRRRAGSRPRVGWAGQANVHKGDTAIFETIVEALKDEVEWVFLGDAPPMVNSPGVISETFSMVDVAQYPKKLASLNLDLALAPLVPNPFNEAKSDIRILQYGILGYPVIGTDIFPHQHAPILRLPHEPQVWIKAIRERIHDLGALEREGDHLRAWVLNHRLMEHVLPQYEQAWLGRDVKSSNGVPQSKIQSSTVPSYSPINHAKYSFDCSIIIPVWNKVALTRQCLTHLAEVTDGCSYEVIVVDNASTDETPAFLSSLSGDIQVITNPANYGFAKACNQGAASAKGRFLVFLNNDTIPKPGWLRALLNEVESHQDVAIVGSKLLYPNNTIQHAGVVFAKHCLTPYHIFRGAPGDLRAANVRQEFQVVTAACMLIRREEFNAVGQFDEIYQNGFEDVDLCLKVGKRGKKVIYQPESVLYHLEHQTPGRKDPEAERHNGIVLMERWASSIVVDEDFHTVPAGYANRYSMRDGRLQPSLQALQGDREITQWQRVQRVQEFLLRQRHAADEGLNSQDDGELHGLLSEYRDWPDDGEVLRWAAKLCQSLQLLDGERAFLNRILSRGEDRAARERLAKLALSGKDLSGATDHIQAILQSDPNNGSGHWLQGILLMQSQQCGEAALSFRRALQCGADSRKSRIGLGMACMGMGDLEEAWKIFEQVMIDHPDDVEAMNGLIQAGTSLERWKDLGERLARYVERNPADCDMRFALAGVEFRGSRLDVAKQQFEMLSLLKPDYEGLHDLEVLLQTAPLDRHALAT</sequence>
<reference evidence="3 4" key="1">
    <citation type="submission" date="2023-01" db="EMBL/GenBank/DDBJ databases">
        <title>Cultivation and genomic characterization of new, ubiquitous marine nitrite-oxidizing bacteria from the Nitrospirales.</title>
        <authorList>
            <person name="Mueller A.J."/>
            <person name="Daebeler A."/>
            <person name="Herbold C.W."/>
            <person name="Kirkegaard R.H."/>
            <person name="Daims H."/>
        </authorList>
    </citation>
    <scope>NUCLEOTIDE SEQUENCE [LARGE SCALE GENOMIC DNA]</scope>
    <source>
        <strain evidence="3 4">DK</strain>
    </source>
</reference>
<keyword evidence="3" id="KW-0328">Glycosyltransferase</keyword>
<dbReference type="KEGG" id="nneo:PQG83_03550"/>
<proteinExistence type="predicted"/>
<gene>
    <name evidence="3" type="ORF">PQG83_03550</name>
</gene>
<feature type="domain" description="Glycosyltransferase 2-like" evidence="1">
    <location>
        <begin position="1188"/>
        <end position="1355"/>
    </location>
</feature>
<dbReference type="Gene3D" id="3.40.50.2000">
    <property type="entry name" value="Glycogen Phosphorylase B"/>
    <property type="match status" value="1"/>
</dbReference>
<evidence type="ECO:0000259" key="1">
    <source>
        <dbReference type="Pfam" id="PF00535"/>
    </source>
</evidence>